<proteinExistence type="predicted"/>
<dbReference type="HOGENOM" id="CLU_203336_0_0_5"/>
<accession>Q2CHY2</accession>
<name>Q2CHY2_OCEGH</name>
<dbReference type="AlphaFoldDB" id="Q2CHY2"/>
<dbReference type="Proteomes" id="UP000003635">
    <property type="component" value="Unassembled WGS sequence"/>
</dbReference>
<comment type="caution">
    <text evidence="1">The sequence shown here is derived from an EMBL/GenBank/DDBJ whole genome shotgun (WGS) entry which is preliminary data.</text>
</comment>
<protein>
    <submittedName>
        <fullName evidence="1">Uncharacterized protein</fullName>
    </submittedName>
</protein>
<keyword evidence="2" id="KW-1185">Reference proteome</keyword>
<sequence>MEAVMPETTDLTAVCRFVLAERARCLSEREWKHRLAGYGYGIRDAREGRVLTSLARGRDLCPLEA</sequence>
<evidence type="ECO:0000313" key="2">
    <source>
        <dbReference type="Proteomes" id="UP000003635"/>
    </source>
</evidence>
<evidence type="ECO:0000313" key="1">
    <source>
        <dbReference type="EMBL" id="EAR52162.1"/>
    </source>
</evidence>
<dbReference type="eggNOG" id="ENOG5033CV3">
    <property type="taxonomic scope" value="Bacteria"/>
</dbReference>
<organism evidence="1 2">
    <name type="scientific">Oceanicola granulosus (strain ATCC BAA-861 / DSM 15982 / KCTC 12143 / HTCC2516)</name>
    <dbReference type="NCBI Taxonomy" id="314256"/>
    <lineage>
        <taxon>Bacteria</taxon>
        <taxon>Pseudomonadati</taxon>
        <taxon>Pseudomonadota</taxon>
        <taxon>Alphaproteobacteria</taxon>
        <taxon>Rhodobacterales</taxon>
        <taxon>Roseobacteraceae</taxon>
        <taxon>Oceanicola</taxon>
    </lineage>
</organism>
<gene>
    <name evidence="1" type="ORF">OG2516_01959</name>
</gene>
<dbReference type="EMBL" id="AAOT01000005">
    <property type="protein sequence ID" value="EAR52162.1"/>
    <property type="molecule type" value="Genomic_DNA"/>
</dbReference>
<reference evidence="1 2" key="1">
    <citation type="journal article" date="2010" name="J. Bacteriol.">
        <title>Genome sequences of Oceanicola granulosus HTCC2516(T) and Oceanicola batsensis HTCC2597(TDelta).</title>
        <authorList>
            <person name="Thrash J.C."/>
            <person name="Cho J.C."/>
            <person name="Vergin K.L."/>
            <person name="Giovannoni S.J."/>
        </authorList>
    </citation>
    <scope>NUCLEOTIDE SEQUENCE [LARGE SCALE GENOMIC DNA]</scope>
    <source>
        <strain evidence="2">ATCC BAA-861 / DSM 15982 / KCTC 12143 / HTCC2516</strain>
    </source>
</reference>